<evidence type="ECO:0000256" key="3">
    <source>
        <dbReference type="ARBA" id="ARBA00023004"/>
    </source>
</evidence>
<keyword evidence="1" id="KW-0004">4Fe-4S</keyword>
<proteinExistence type="predicted"/>
<evidence type="ECO:0000256" key="2">
    <source>
        <dbReference type="ARBA" id="ARBA00022723"/>
    </source>
</evidence>
<dbReference type="EMBL" id="DROK01000105">
    <property type="protein sequence ID" value="HHI96915.1"/>
    <property type="molecule type" value="Genomic_DNA"/>
</dbReference>
<dbReference type="GO" id="GO:0051539">
    <property type="term" value="F:4 iron, 4 sulfur cluster binding"/>
    <property type="evidence" value="ECO:0007669"/>
    <property type="project" value="UniProtKB-KW"/>
</dbReference>
<evidence type="ECO:0000313" key="6">
    <source>
        <dbReference type="EMBL" id="HHI96915.1"/>
    </source>
</evidence>
<evidence type="ECO:0000256" key="4">
    <source>
        <dbReference type="ARBA" id="ARBA00023014"/>
    </source>
</evidence>
<gene>
    <name evidence="6" type="ORF">ENJ96_03605</name>
</gene>
<dbReference type="SUPFAM" id="SSF54862">
    <property type="entry name" value="4Fe-4S ferredoxins"/>
    <property type="match status" value="1"/>
</dbReference>
<evidence type="ECO:0000256" key="1">
    <source>
        <dbReference type="ARBA" id="ARBA00022485"/>
    </source>
</evidence>
<dbReference type="InterPro" id="IPR017896">
    <property type="entry name" value="4Fe4S_Fe-S-bd"/>
</dbReference>
<protein>
    <submittedName>
        <fullName evidence="6">4Fe-4S dicluster domain-containing protein</fullName>
    </submittedName>
</protein>
<dbReference type="InterPro" id="IPR017900">
    <property type="entry name" value="4Fe4S_Fe_S_CS"/>
</dbReference>
<accession>A0A7V5U2A0</accession>
<dbReference type="PANTHER" id="PTHR43177">
    <property type="entry name" value="PROTEIN NRFC"/>
    <property type="match status" value="1"/>
</dbReference>
<dbReference type="Proteomes" id="UP000886101">
    <property type="component" value="Unassembled WGS sequence"/>
</dbReference>
<organism evidence="6">
    <name type="scientific">Thermodesulfatator atlanticus</name>
    <dbReference type="NCBI Taxonomy" id="501497"/>
    <lineage>
        <taxon>Bacteria</taxon>
        <taxon>Pseudomonadati</taxon>
        <taxon>Thermodesulfobacteriota</taxon>
        <taxon>Thermodesulfobacteria</taxon>
        <taxon>Thermodesulfobacteriales</taxon>
        <taxon>Thermodesulfatatoraceae</taxon>
        <taxon>Thermodesulfatator</taxon>
    </lineage>
</organism>
<dbReference type="AlphaFoldDB" id="A0A7V5U2A0"/>
<dbReference type="GO" id="GO:0046872">
    <property type="term" value="F:metal ion binding"/>
    <property type="evidence" value="ECO:0007669"/>
    <property type="project" value="UniProtKB-KW"/>
</dbReference>
<comment type="caution">
    <text evidence="6">The sequence shown here is derived from an EMBL/GenBank/DDBJ whole genome shotgun (WGS) entry which is preliminary data.</text>
</comment>
<dbReference type="PROSITE" id="PS00198">
    <property type="entry name" value="4FE4S_FER_1"/>
    <property type="match status" value="1"/>
</dbReference>
<dbReference type="InterPro" id="IPR006311">
    <property type="entry name" value="TAT_signal"/>
</dbReference>
<keyword evidence="3" id="KW-0408">Iron</keyword>
<dbReference type="NCBIfam" id="NF045797">
    <property type="entry name" value="DsrO"/>
    <property type="match status" value="1"/>
</dbReference>
<dbReference type="PROSITE" id="PS51318">
    <property type="entry name" value="TAT"/>
    <property type="match status" value="1"/>
</dbReference>
<dbReference type="Pfam" id="PF13247">
    <property type="entry name" value="Fer4_11"/>
    <property type="match status" value="2"/>
</dbReference>
<dbReference type="InterPro" id="IPR054822">
    <property type="entry name" value="DsrO-like"/>
</dbReference>
<dbReference type="PANTHER" id="PTHR43177:SF3">
    <property type="entry name" value="PROTEIN NRFC HOMOLOG"/>
    <property type="match status" value="1"/>
</dbReference>
<dbReference type="Gene3D" id="3.30.70.20">
    <property type="match status" value="2"/>
</dbReference>
<keyword evidence="2" id="KW-0479">Metal-binding</keyword>
<evidence type="ECO:0000259" key="5">
    <source>
        <dbReference type="PROSITE" id="PS51379"/>
    </source>
</evidence>
<dbReference type="CDD" id="cd10551">
    <property type="entry name" value="PsrB"/>
    <property type="match status" value="1"/>
</dbReference>
<dbReference type="PROSITE" id="PS51379">
    <property type="entry name" value="4FE4S_FER_2"/>
    <property type="match status" value="1"/>
</dbReference>
<keyword evidence="4" id="KW-0411">Iron-sulfur</keyword>
<name>A0A7V5U2A0_9BACT</name>
<dbReference type="InterPro" id="IPR050954">
    <property type="entry name" value="ET_IronSulfur_Cluster-Binding"/>
</dbReference>
<reference evidence="6" key="1">
    <citation type="journal article" date="2020" name="mSystems">
        <title>Genome- and Community-Level Interaction Insights into Carbon Utilization and Element Cycling Functions of Hydrothermarchaeota in Hydrothermal Sediment.</title>
        <authorList>
            <person name="Zhou Z."/>
            <person name="Liu Y."/>
            <person name="Xu W."/>
            <person name="Pan J."/>
            <person name="Luo Z.H."/>
            <person name="Li M."/>
        </authorList>
    </citation>
    <scope>NUCLEOTIDE SEQUENCE [LARGE SCALE GENOMIC DNA]</scope>
    <source>
        <strain evidence="6">HyVt-533</strain>
    </source>
</reference>
<sequence length="266" mass="30379">MGDKRSKKLDRRSFLKAAGFASLAGLWASTTVGVLSKGEVKAYAVKPSEKALTAGRWGMVIDTRVCKKHEPCEECIKACHHVHNVPLIPNKKHEIKWIWKEEFEHAFPDTAHEYLDEYLHEREFIVLCNHCEHPPCVRVCPTQATFKREDGIVMMDMHRCIGCRFCMAACPYGSRSFNWEDPRPYIKNPNPRYPTRMKGVVEKCTFCTERLAEGKLPACVEACKHGAIMVGDLADPHSEINKVLREHFTLRRKVHLGTGPSVFYII</sequence>
<feature type="domain" description="4Fe-4S ferredoxin-type" evidence="5">
    <location>
        <begin position="151"/>
        <end position="180"/>
    </location>
</feature>